<dbReference type="CDD" id="cd00009">
    <property type="entry name" value="AAA"/>
    <property type="match status" value="1"/>
</dbReference>
<evidence type="ECO:0000313" key="2">
    <source>
        <dbReference type="EMBL" id="GIG42645.1"/>
    </source>
</evidence>
<feature type="domain" description="AAA+ ATPase" evidence="1">
    <location>
        <begin position="80"/>
        <end position="269"/>
    </location>
</feature>
<protein>
    <submittedName>
        <fullName evidence="2">ATPase AAA</fullName>
    </submittedName>
</protein>
<organism evidence="2 3">
    <name type="scientific">Dactylosporangium siamense</name>
    <dbReference type="NCBI Taxonomy" id="685454"/>
    <lineage>
        <taxon>Bacteria</taxon>
        <taxon>Bacillati</taxon>
        <taxon>Actinomycetota</taxon>
        <taxon>Actinomycetes</taxon>
        <taxon>Micromonosporales</taxon>
        <taxon>Micromonosporaceae</taxon>
        <taxon>Dactylosporangium</taxon>
    </lineage>
</organism>
<name>A0A919PD87_9ACTN</name>
<dbReference type="EMBL" id="BONQ01000015">
    <property type="protein sequence ID" value="GIG42645.1"/>
    <property type="molecule type" value="Genomic_DNA"/>
</dbReference>
<dbReference type="RefSeq" id="WP_203844526.1">
    <property type="nucleotide sequence ID" value="NZ_BAAAVW010000002.1"/>
</dbReference>
<dbReference type="GO" id="GO:0016887">
    <property type="term" value="F:ATP hydrolysis activity"/>
    <property type="evidence" value="ECO:0007669"/>
    <property type="project" value="InterPro"/>
</dbReference>
<sequence length="340" mass="37329">MTETETAHAGWHVYHGRGERHDGIEKLPPAPSWRQFDGDILTDDAPDSTVVDPRPGAESRAKAYVPEDVVAQRANAAIYLRRPLLVTGRPGTGKSTLAHSIAWELRLGPVLYWPITSRSQLQDSLYRYDAVGRLQGANLHRLEHRSLPTSSIGSFITLGPLGTALVARRRPRVLLIDEFDKSDIDLPNDLLNVLEEGQFTIPELVRESGDDPQPVRLATEEGSSVLVQGGTVRCNAFPIIIITSNGERTFPNALLRRCVEVRISEPTEDKLAEIVRSQIGPDALNGNDELFATFLRQRDAGAPLPTDHLLNAMYLANSDPGSDGRAAALGLLEQRRSGDM</sequence>
<dbReference type="SMART" id="SM00382">
    <property type="entry name" value="AAA"/>
    <property type="match status" value="1"/>
</dbReference>
<dbReference type="SUPFAM" id="SSF52540">
    <property type="entry name" value="P-loop containing nucleoside triphosphate hydrolases"/>
    <property type="match status" value="1"/>
</dbReference>
<accession>A0A919PD87</accession>
<dbReference type="InterPro" id="IPR011704">
    <property type="entry name" value="ATPase_dyneun-rel_AAA"/>
</dbReference>
<dbReference type="Pfam" id="PF07728">
    <property type="entry name" value="AAA_5"/>
    <property type="match status" value="1"/>
</dbReference>
<evidence type="ECO:0000313" key="3">
    <source>
        <dbReference type="Proteomes" id="UP000660611"/>
    </source>
</evidence>
<reference evidence="2" key="1">
    <citation type="submission" date="2021-01" db="EMBL/GenBank/DDBJ databases">
        <title>Whole genome shotgun sequence of Dactylosporangium siamense NBRC 106093.</title>
        <authorList>
            <person name="Komaki H."/>
            <person name="Tamura T."/>
        </authorList>
    </citation>
    <scope>NUCLEOTIDE SEQUENCE</scope>
    <source>
        <strain evidence="2">NBRC 106093</strain>
    </source>
</reference>
<gene>
    <name evidence="2" type="ORF">Dsi01nite_006860</name>
</gene>
<dbReference type="Proteomes" id="UP000660611">
    <property type="component" value="Unassembled WGS sequence"/>
</dbReference>
<dbReference type="Gene3D" id="3.40.50.300">
    <property type="entry name" value="P-loop containing nucleotide triphosphate hydrolases"/>
    <property type="match status" value="1"/>
</dbReference>
<dbReference type="GO" id="GO:0005524">
    <property type="term" value="F:ATP binding"/>
    <property type="evidence" value="ECO:0007669"/>
    <property type="project" value="InterPro"/>
</dbReference>
<evidence type="ECO:0000259" key="1">
    <source>
        <dbReference type="SMART" id="SM00382"/>
    </source>
</evidence>
<dbReference type="AlphaFoldDB" id="A0A919PD87"/>
<dbReference type="InterPro" id="IPR003593">
    <property type="entry name" value="AAA+_ATPase"/>
</dbReference>
<proteinExistence type="predicted"/>
<dbReference type="InterPro" id="IPR027417">
    <property type="entry name" value="P-loop_NTPase"/>
</dbReference>
<keyword evidence="3" id="KW-1185">Reference proteome</keyword>
<comment type="caution">
    <text evidence="2">The sequence shown here is derived from an EMBL/GenBank/DDBJ whole genome shotgun (WGS) entry which is preliminary data.</text>
</comment>